<dbReference type="InterPro" id="IPR050465">
    <property type="entry name" value="UPF0194_transport"/>
</dbReference>
<dbReference type="Proteomes" id="UP001158049">
    <property type="component" value="Unassembled WGS sequence"/>
</dbReference>
<dbReference type="Gene3D" id="1.10.287.470">
    <property type="entry name" value="Helix hairpin bin"/>
    <property type="match status" value="1"/>
</dbReference>
<organism evidence="4 5">
    <name type="scientific">Noviherbaspirillum suwonense</name>
    <dbReference type="NCBI Taxonomy" id="1224511"/>
    <lineage>
        <taxon>Bacteria</taxon>
        <taxon>Pseudomonadati</taxon>
        <taxon>Pseudomonadota</taxon>
        <taxon>Betaproteobacteria</taxon>
        <taxon>Burkholderiales</taxon>
        <taxon>Oxalobacteraceae</taxon>
        <taxon>Noviherbaspirillum</taxon>
    </lineage>
</organism>
<name>A0ABY1QAI0_9BURK</name>
<evidence type="ECO:0000313" key="5">
    <source>
        <dbReference type="Proteomes" id="UP001158049"/>
    </source>
</evidence>
<accession>A0ABY1QAI0</accession>
<evidence type="ECO:0000256" key="1">
    <source>
        <dbReference type="ARBA" id="ARBA00004196"/>
    </source>
</evidence>
<keyword evidence="2" id="KW-0175">Coiled coil</keyword>
<dbReference type="EMBL" id="FXUL01000009">
    <property type="protein sequence ID" value="SMP63239.1"/>
    <property type="molecule type" value="Genomic_DNA"/>
</dbReference>
<dbReference type="SUPFAM" id="SSF111369">
    <property type="entry name" value="HlyD-like secretion proteins"/>
    <property type="match status" value="1"/>
</dbReference>
<comment type="caution">
    <text evidence="4">The sequence shown here is derived from an EMBL/GenBank/DDBJ whole genome shotgun (WGS) entry which is preliminary data.</text>
</comment>
<dbReference type="Gene3D" id="2.40.50.100">
    <property type="match status" value="2"/>
</dbReference>
<reference evidence="4 5" key="1">
    <citation type="submission" date="2017-05" db="EMBL/GenBank/DDBJ databases">
        <authorList>
            <person name="Varghese N."/>
            <person name="Submissions S."/>
        </authorList>
    </citation>
    <scope>NUCLEOTIDE SEQUENCE [LARGE SCALE GENOMIC DNA]</scope>
    <source>
        <strain evidence="4 5">DSM 26001</strain>
    </source>
</reference>
<evidence type="ECO:0000313" key="4">
    <source>
        <dbReference type="EMBL" id="SMP63239.1"/>
    </source>
</evidence>
<feature type="domain" description="Multidrug resistance protein MdtA-like barrel-sandwich hybrid" evidence="3">
    <location>
        <begin position="62"/>
        <end position="246"/>
    </location>
</feature>
<dbReference type="PANTHER" id="PTHR32347:SF23">
    <property type="entry name" value="BLL5650 PROTEIN"/>
    <property type="match status" value="1"/>
</dbReference>
<dbReference type="RefSeq" id="WP_283442709.1">
    <property type="nucleotide sequence ID" value="NZ_FXUL01000009.1"/>
</dbReference>
<protein>
    <submittedName>
        <fullName evidence="4">HlyD family secretion protein</fullName>
    </submittedName>
</protein>
<evidence type="ECO:0000256" key="2">
    <source>
        <dbReference type="ARBA" id="ARBA00023054"/>
    </source>
</evidence>
<keyword evidence="5" id="KW-1185">Reference proteome</keyword>
<dbReference type="Pfam" id="PF25917">
    <property type="entry name" value="BSH_RND"/>
    <property type="match status" value="1"/>
</dbReference>
<gene>
    <name evidence="4" type="ORF">SAMN06295970_10933</name>
</gene>
<evidence type="ECO:0000259" key="3">
    <source>
        <dbReference type="Pfam" id="PF25917"/>
    </source>
</evidence>
<dbReference type="InterPro" id="IPR058625">
    <property type="entry name" value="MdtA-like_BSH"/>
</dbReference>
<comment type="subcellular location">
    <subcellularLocation>
        <location evidence="1">Cell envelope</location>
    </subcellularLocation>
</comment>
<proteinExistence type="predicted"/>
<sequence length="364" mass="39636">MRNRLIFILSAIGLLLGLASAYLFSAKSTAQPPVFTPASNPYEKGIYANGIVESYQASGQNINIYPEVSGTVVELTVHEGESVQAGMPLLRIDDTVQRAAVGQPKAQAEAALASLQALKAQPRKETLAVAQAQVQLAAASLKASQNQYDKQKRSYDIEPRSVSREAIDNARNALNTAAASLEVARRQYALTKAGAWRYDIDNAQRQADATASGYEGANALLQKYTVKAPVDGVVLSVNTAVGSYVSPQGLYGTYTQAATPAITMGGKQDYFSVRCYIDEILISRLPPADRIAAQMSIRGTDTRIPLEFVRVQPYVSPKIALSDQRQERVDLRVLPIIFRFPQTDRIRIYPGQLVDVYVGQKTPP</sequence>
<dbReference type="PANTHER" id="PTHR32347">
    <property type="entry name" value="EFFLUX SYSTEM COMPONENT YKNX-RELATED"/>
    <property type="match status" value="1"/>
</dbReference>